<organism evidence="1 2">
    <name type="scientific">Corynebacterium callunae DSM 20147</name>
    <dbReference type="NCBI Taxonomy" id="1121353"/>
    <lineage>
        <taxon>Bacteria</taxon>
        <taxon>Bacillati</taxon>
        <taxon>Actinomycetota</taxon>
        <taxon>Actinomycetes</taxon>
        <taxon>Mycobacteriales</taxon>
        <taxon>Corynebacteriaceae</taxon>
        <taxon>Corynebacterium</taxon>
    </lineage>
</organism>
<gene>
    <name evidence="1" type="ORF">H924_13185</name>
</gene>
<keyword evidence="1" id="KW-0614">Plasmid</keyword>
<dbReference type="Proteomes" id="UP000011760">
    <property type="component" value="Plasmid pCC1"/>
</dbReference>
<dbReference type="HOGENOM" id="CLU_1335657_0_0_11"/>
<protein>
    <submittedName>
        <fullName evidence="1">Uncharacterized protein</fullName>
    </submittedName>
</protein>
<dbReference type="PATRIC" id="fig|1121353.3.peg.2668"/>
<geneLocation type="plasmid" evidence="1 2">
    <name>pCC1</name>
</geneLocation>
<dbReference type="EMBL" id="CP004355">
    <property type="protein sequence ID" value="AGG68026.1"/>
    <property type="molecule type" value="Genomic_DNA"/>
</dbReference>
<name>M1TV05_9CORY</name>
<dbReference type="KEGG" id="ccn:H924_13185"/>
<keyword evidence="2" id="KW-1185">Reference proteome</keyword>
<proteinExistence type="predicted"/>
<accession>M1TV05</accession>
<dbReference type="RefSeq" id="WP_015445068.1">
    <property type="nucleotide sequence ID" value="NC_020523.1"/>
</dbReference>
<evidence type="ECO:0000313" key="2">
    <source>
        <dbReference type="Proteomes" id="UP000011760"/>
    </source>
</evidence>
<reference evidence="1 2" key="1">
    <citation type="submission" date="2013-02" db="EMBL/GenBank/DDBJ databases">
        <title>The complete genome sequence of Corynebacterium callunae DSM 20147.</title>
        <authorList>
            <person name="Ruckert C."/>
            <person name="Albersmeier A."/>
            <person name="Kalinowski J."/>
        </authorList>
    </citation>
    <scope>NUCLEOTIDE SEQUENCE [LARGE SCALE GENOMIC DNA]</scope>
    <source>
        <strain evidence="1 2">DSM 20147</strain>
        <plasmid evidence="1 2">pCC1</plasmid>
    </source>
</reference>
<dbReference type="AlphaFoldDB" id="M1TV05"/>
<sequence>MTEPQRIKAWEGKGMTLWSCDDGLKHAWVELESTIDGTTTTVRLTREQARELESPIIDGQALPHLRGIWQFEADNQTALSPDRLASVVAAKKAERAEAERVKQPTLAELQEAKNRKQSRLATATAMVTEKQHAVDWTKRYKTMAKQLANDLSEARALDMGLDLTHMEAELAKYERYIAALPGQETALNLAKAELRNAEAWDGTNE</sequence>
<evidence type="ECO:0000313" key="1">
    <source>
        <dbReference type="EMBL" id="AGG68026.1"/>
    </source>
</evidence>